<keyword evidence="1" id="KW-1133">Transmembrane helix</keyword>
<protein>
    <submittedName>
        <fullName evidence="2">Uncharacterized protein</fullName>
    </submittedName>
</protein>
<sequence>MRVGISGALRLLWLYGMCLGGDLMITTVLYLVLSVTCILLDVGGAVHSCAGR</sequence>
<evidence type="ECO:0000313" key="3">
    <source>
        <dbReference type="Proteomes" id="UP000248817"/>
    </source>
</evidence>
<dbReference type="Proteomes" id="UP000248817">
    <property type="component" value="Unassembled WGS sequence"/>
</dbReference>
<keyword evidence="1" id="KW-0812">Transmembrane</keyword>
<name>A0A2V5JE44_9EURO</name>
<keyword evidence="3" id="KW-1185">Reference proteome</keyword>
<evidence type="ECO:0000313" key="2">
    <source>
        <dbReference type="EMBL" id="PYI34086.1"/>
    </source>
</evidence>
<organism evidence="2 3">
    <name type="scientific">Aspergillus indologenus CBS 114.80</name>
    <dbReference type="NCBI Taxonomy" id="1450541"/>
    <lineage>
        <taxon>Eukaryota</taxon>
        <taxon>Fungi</taxon>
        <taxon>Dikarya</taxon>
        <taxon>Ascomycota</taxon>
        <taxon>Pezizomycotina</taxon>
        <taxon>Eurotiomycetes</taxon>
        <taxon>Eurotiomycetidae</taxon>
        <taxon>Eurotiales</taxon>
        <taxon>Aspergillaceae</taxon>
        <taxon>Aspergillus</taxon>
        <taxon>Aspergillus subgen. Circumdati</taxon>
    </lineage>
</organism>
<feature type="transmembrane region" description="Helical" evidence="1">
    <location>
        <begin position="12"/>
        <end position="33"/>
    </location>
</feature>
<evidence type="ECO:0000256" key="1">
    <source>
        <dbReference type="SAM" id="Phobius"/>
    </source>
</evidence>
<accession>A0A2V5JE44</accession>
<proteinExistence type="predicted"/>
<reference evidence="2 3" key="1">
    <citation type="submission" date="2018-02" db="EMBL/GenBank/DDBJ databases">
        <title>The genomes of Aspergillus section Nigri reveals drivers in fungal speciation.</title>
        <authorList>
            <consortium name="DOE Joint Genome Institute"/>
            <person name="Vesth T.C."/>
            <person name="Nybo J."/>
            <person name="Theobald S."/>
            <person name="Brandl J."/>
            <person name="Frisvad J.C."/>
            <person name="Nielsen K.F."/>
            <person name="Lyhne E.K."/>
            <person name="Kogle M.E."/>
            <person name="Kuo A."/>
            <person name="Riley R."/>
            <person name="Clum A."/>
            <person name="Nolan M."/>
            <person name="Lipzen A."/>
            <person name="Salamov A."/>
            <person name="Henrissat B."/>
            <person name="Wiebenga A."/>
            <person name="De vries R.P."/>
            <person name="Grigoriev I.V."/>
            <person name="Mortensen U.H."/>
            <person name="Andersen M.R."/>
            <person name="Baker S.E."/>
        </authorList>
    </citation>
    <scope>NUCLEOTIDE SEQUENCE [LARGE SCALE GENOMIC DNA]</scope>
    <source>
        <strain evidence="2 3">CBS 114.80</strain>
    </source>
</reference>
<gene>
    <name evidence="2" type="ORF">BP00DRAFT_82117</name>
</gene>
<dbReference type="AlphaFoldDB" id="A0A2V5JE44"/>
<keyword evidence="1" id="KW-0472">Membrane</keyword>
<dbReference type="EMBL" id="KZ825478">
    <property type="protein sequence ID" value="PYI34086.1"/>
    <property type="molecule type" value="Genomic_DNA"/>
</dbReference>